<evidence type="ECO:0000313" key="1">
    <source>
        <dbReference type="EMBL" id="AZQ61287.1"/>
    </source>
</evidence>
<proteinExistence type="predicted"/>
<gene>
    <name evidence="1" type="ORF">EI427_03330</name>
</gene>
<protein>
    <submittedName>
        <fullName evidence="1">Uncharacterized protein</fullName>
    </submittedName>
</protein>
<dbReference type="KEGG" id="fll:EI427_03330"/>
<dbReference type="AlphaFoldDB" id="A0A3S9NZC6"/>
<reference evidence="1 2" key="1">
    <citation type="submission" date="2018-12" db="EMBL/GenBank/DDBJ databases">
        <title>Flammeovirga pectinis sp. nov., isolated from the gut of the Korean scallop, Patinopecten yessoensis.</title>
        <authorList>
            <person name="Bae J.-W."/>
            <person name="Jeong Y.-S."/>
            <person name="Kang W."/>
        </authorList>
    </citation>
    <scope>NUCLEOTIDE SEQUENCE [LARGE SCALE GENOMIC DNA]</scope>
    <source>
        <strain evidence="1 2">L12M1</strain>
    </source>
</reference>
<dbReference type="RefSeq" id="WP_126611607.1">
    <property type="nucleotide sequence ID" value="NZ_CP034562.1"/>
</dbReference>
<evidence type="ECO:0000313" key="2">
    <source>
        <dbReference type="Proteomes" id="UP000267268"/>
    </source>
</evidence>
<dbReference type="Proteomes" id="UP000267268">
    <property type="component" value="Chromosome 1"/>
</dbReference>
<organism evidence="1 2">
    <name type="scientific">Flammeovirga pectinis</name>
    <dbReference type="NCBI Taxonomy" id="2494373"/>
    <lineage>
        <taxon>Bacteria</taxon>
        <taxon>Pseudomonadati</taxon>
        <taxon>Bacteroidota</taxon>
        <taxon>Cytophagia</taxon>
        <taxon>Cytophagales</taxon>
        <taxon>Flammeovirgaceae</taxon>
        <taxon>Flammeovirga</taxon>
    </lineage>
</organism>
<dbReference type="OrthoDB" id="978523at2"/>
<keyword evidence="2" id="KW-1185">Reference proteome</keyword>
<dbReference type="EMBL" id="CP034562">
    <property type="protein sequence ID" value="AZQ61287.1"/>
    <property type="molecule type" value="Genomic_DNA"/>
</dbReference>
<sequence>MINEASFKAKLKELYTAKTSAELLIKTFRDGGIEVITPLVLEDGTEHELKTVIQLDADIINYIPNLSDTVLVLNASKLKRALRRHWYEVEFCFFQLQTNQTFWNALSDGLVVFINACVLIYAIDIEDLVQSIISLGFASISVSLRRKIQEYLSPYLIRLGFKFYKLGQKFSSKWINTKKNEMMDKLA</sequence>
<name>A0A3S9NZC6_9BACT</name>
<accession>A0A3S9NZC6</accession>